<dbReference type="RefSeq" id="WP_336484029.1">
    <property type="nucleotide sequence ID" value="NZ_JBAWSV010000009.1"/>
</dbReference>
<evidence type="ECO:0000256" key="1">
    <source>
        <dbReference type="SAM" id="SignalP"/>
    </source>
</evidence>
<dbReference type="NCBIfam" id="NF033801">
    <property type="entry name" value="NprX_fam"/>
    <property type="match status" value="1"/>
</dbReference>
<keyword evidence="3" id="KW-1185">Reference proteome</keyword>
<sequence>MKKVVIGIILTVVSLVVIADTQDANRPDVFGQEAHETEVVNI</sequence>
<feature type="signal peptide" evidence="1">
    <location>
        <begin position="1"/>
        <end position="19"/>
    </location>
</feature>
<name>A0ABU8G0Z5_9BACI</name>
<protein>
    <submittedName>
        <fullName evidence="2">NprX family peptide pheromone</fullName>
    </submittedName>
</protein>
<keyword evidence="1" id="KW-0732">Signal</keyword>
<feature type="chain" id="PRO_5047377711" evidence="1">
    <location>
        <begin position="20"/>
        <end position="42"/>
    </location>
</feature>
<dbReference type="EMBL" id="JBAWSV010000009">
    <property type="protein sequence ID" value="MEI4831935.1"/>
    <property type="molecule type" value="Genomic_DNA"/>
</dbReference>
<accession>A0ABU8G0Z5</accession>
<evidence type="ECO:0000313" key="3">
    <source>
        <dbReference type="Proteomes" id="UP001367922"/>
    </source>
</evidence>
<organism evidence="2 3">
    <name type="scientific">Bacillus yunxiaonensis</name>
    <dbReference type="NCBI Taxonomy" id="3127665"/>
    <lineage>
        <taxon>Bacteria</taxon>
        <taxon>Bacillati</taxon>
        <taxon>Bacillota</taxon>
        <taxon>Bacilli</taxon>
        <taxon>Bacillales</taxon>
        <taxon>Bacillaceae</taxon>
        <taxon>Bacillus</taxon>
    </lineage>
</organism>
<gene>
    <name evidence="2" type="ORF">WAX78_21145</name>
</gene>
<proteinExistence type="predicted"/>
<reference evidence="2 3" key="1">
    <citation type="submission" date="2024-01" db="EMBL/GenBank/DDBJ databases">
        <title>Seven novel Bacillus-like species.</title>
        <authorList>
            <person name="Liu G."/>
        </authorList>
    </citation>
    <scope>NUCLEOTIDE SEQUENCE [LARGE SCALE GENOMIC DNA]</scope>
    <source>
        <strain evidence="2 3">FJAT-53711</strain>
    </source>
</reference>
<dbReference type="Proteomes" id="UP001367922">
    <property type="component" value="Unassembled WGS sequence"/>
</dbReference>
<evidence type="ECO:0000313" key="2">
    <source>
        <dbReference type="EMBL" id="MEI4831935.1"/>
    </source>
</evidence>
<comment type="caution">
    <text evidence="2">The sequence shown here is derived from an EMBL/GenBank/DDBJ whole genome shotgun (WGS) entry which is preliminary data.</text>
</comment>